<dbReference type="RefSeq" id="WP_135282530.1">
    <property type="nucleotide sequence ID" value="NZ_SRIO01000016.1"/>
</dbReference>
<feature type="transmembrane region" description="Helical" evidence="8">
    <location>
        <begin position="410"/>
        <end position="429"/>
    </location>
</feature>
<evidence type="ECO:0000256" key="5">
    <source>
        <dbReference type="ARBA" id="ARBA00022692"/>
    </source>
</evidence>
<evidence type="ECO:0000313" key="10">
    <source>
        <dbReference type="Proteomes" id="UP000297890"/>
    </source>
</evidence>
<dbReference type="GO" id="GO:0005886">
    <property type="term" value="C:plasma membrane"/>
    <property type="evidence" value="ECO:0007669"/>
    <property type="project" value="UniProtKB-SubCell"/>
</dbReference>
<dbReference type="InterPro" id="IPR050297">
    <property type="entry name" value="LipidA_mod_glycosyltrf_83"/>
</dbReference>
<reference evidence="9 10" key="1">
    <citation type="journal article" date="2019" name="ISME J.">
        <title>Candidatus Macondimonas diazotrophica, a novel gammaproteobacterial genus dominating crude-oil-contaminated coastal sediments.</title>
        <authorList>
            <person name="Karthikeyan S."/>
            <person name="Konstantinidis K."/>
        </authorList>
    </citation>
    <scope>NUCLEOTIDE SEQUENCE [LARGE SCALE GENOMIC DNA]</scope>
    <source>
        <strain evidence="9 10">KTK01</strain>
    </source>
</reference>
<accession>A0A4Z0F6G0</accession>
<proteinExistence type="predicted"/>
<dbReference type="OrthoDB" id="9775035at2"/>
<feature type="transmembrane region" description="Helical" evidence="8">
    <location>
        <begin position="12"/>
        <end position="30"/>
    </location>
</feature>
<evidence type="ECO:0000256" key="3">
    <source>
        <dbReference type="ARBA" id="ARBA00022676"/>
    </source>
</evidence>
<dbReference type="GO" id="GO:0016763">
    <property type="term" value="F:pentosyltransferase activity"/>
    <property type="evidence" value="ECO:0007669"/>
    <property type="project" value="TreeGrafter"/>
</dbReference>
<feature type="transmembrane region" description="Helical" evidence="8">
    <location>
        <begin position="169"/>
        <end position="193"/>
    </location>
</feature>
<comment type="caution">
    <text evidence="9">The sequence shown here is derived from an EMBL/GenBank/DDBJ whole genome shotgun (WGS) entry which is preliminary data.</text>
</comment>
<name>A0A4Z0F6G0_9GAMM</name>
<dbReference type="GO" id="GO:0009103">
    <property type="term" value="P:lipopolysaccharide biosynthetic process"/>
    <property type="evidence" value="ECO:0007669"/>
    <property type="project" value="TreeGrafter"/>
</dbReference>
<keyword evidence="10" id="KW-1185">Reference proteome</keyword>
<dbReference type="PANTHER" id="PTHR33908">
    <property type="entry name" value="MANNOSYLTRANSFERASE YKCB-RELATED"/>
    <property type="match status" value="1"/>
</dbReference>
<feature type="transmembrane region" description="Helical" evidence="8">
    <location>
        <begin position="354"/>
        <end position="373"/>
    </location>
</feature>
<protein>
    <submittedName>
        <fullName evidence="9">Glycosyltransferase family 39 protein</fullName>
    </submittedName>
</protein>
<feature type="transmembrane region" description="Helical" evidence="8">
    <location>
        <begin position="300"/>
        <end position="319"/>
    </location>
</feature>
<feature type="transmembrane region" description="Helical" evidence="8">
    <location>
        <begin position="89"/>
        <end position="110"/>
    </location>
</feature>
<comment type="subcellular location">
    <subcellularLocation>
        <location evidence="1">Cell membrane</location>
        <topology evidence="1">Multi-pass membrane protein</topology>
    </subcellularLocation>
</comment>
<keyword evidence="2" id="KW-1003">Cell membrane</keyword>
<keyword evidence="6 8" id="KW-1133">Transmembrane helix</keyword>
<dbReference type="EMBL" id="SRIO01000016">
    <property type="protein sequence ID" value="TFZ81761.1"/>
    <property type="molecule type" value="Genomic_DNA"/>
</dbReference>
<evidence type="ECO:0000256" key="4">
    <source>
        <dbReference type="ARBA" id="ARBA00022679"/>
    </source>
</evidence>
<feature type="transmembrane region" description="Helical" evidence="8">
    <location>
        <begin position="264"/>
        <end position="288"/>
    </location>
</feature>
<gene>
    <name evidence="9" type="ORF">E4680_11345</name>
</gene>
<dbReference type="Proteomes" id="UP000297890">
    <property type="component" value="Unassembled WGS sequence"/>
</dbReference>
<dbReference type="AlphaFoldDB" id="A0A4Z0F6G0"/>
<evidence type="ECO:0000256" key="6">
    <source>
        <dbReference type="ARBA" id="ARBA00022989"/>
    </source>
</evidence>
<keyword evidence="7 8" id="KW-0472">Membrane</keyword>
<organism evidence="9 10">
    <name type="scientific">Candidatus Macondimonas diazotrophica</name>
    <dbReference type="NCBI Taxonomy" id="2305248"/>
    <lineage>
        <taxon>Bacteria</taxon>
        <taxon>Pseudomonadati</taxon>
        <taxon>Pseudomonadota</taxon>
        <taxon>Gammaproteobacteria</taxon>
        <taxon>Chromatiales</taxon>
        <taxon>Ectothiorhodospiraceae</taxon>
        <taxon>Candidatus Macondimonas</taxon>
    </lineage>
</organism>
<evidence type="ECO:0000313" key="9">
    <source>
        <dbReference type="EMBL" id="TFZ81761.1"/>
    </source>
</evidence>
<feature type="transmembrane region" description="Helical" evidence="8">
    <location>
        <begin position="325"/>
        <end position="342"/>
    </location>
</feature>
<evidence type="ECO:0000256" key="2">
    <source>
        <dbReference type="ARBA" id="ARBA00022475"/>
    </source>
</evidence>
<evidence type="ECO:0000256" key="8">
    <source>
        <dbReference type="SAM" id="Phobius"/>
    </source>
</evidence>
<evidence type="ECO:0000256" key="7">
    <source>
        <dbReference type="ARBA" id="ARBA00023136"/>
    </source>
</evidence>
<dbReference type="GO" id="GO:0010041">
    <property type="term" value="P:response to iron(III) ion"/>
    <property type="evidence" value="ECO:0007669"/>
    <property type="project" value="TreeGrafter"/>
</dbReference>
<sequence>MKTHGGVRAIRWSAHWGWLFVWALFITVAASTRTLWPIDETRYATVAWEMWHNGQWLVPHLNGAPYPHKPPILFWLMHLGWMAFGVNDLWPRLIAPLAGLASALLGRALARRLWPEHAPVAWLLPWLLLFGLYWAGFHGMLMFDGLMVLWTLLAWTGLWQATQRPRAGFAWMGAALGLGLLTKGPIIALFVFPPAVLAPWWHPMWPGWAVWGRGLLRAIGIMVLIALAWALPAALLGGQSYAADLLWRQSAGRALESFAHRRPWWWYLPVLPLMVLPWSLFPAFYRAVARAVAQTGIDRGVRFCLAAFLPGVVLCSMVSGKQPHYLLPLLPALMLLAARGMVAAPQSFSLRPMAGALAVIAVALTVAPIWTRVRGDTSWVADLSPLWGLSVLPLMVLIWRMPHSGFARQVPLLGMLMASMLVFGHLSVIREARSRFDLTEVSRMLGALERDGHPLAFVGTYRGQFQFLGRLEQTPALLKDHEAGRLWAAQNPAGILIDEVDRERDCIVPPSLLCRPYRGHYLVLREAAQIRVLSDVNALP</sequence>
<feature type="transmembrane region" description="Helical" evidence="8">
    <location>
        <begin position="214"/>
        <end position="236"/>
    </location>
</feature>
<evidence type="ECO:0000256" key="1">
    <source>
        <dbReference type="ARBA" id="ARBA00004651"/>
    </source>
</evidence>
<feature type="transmembrane region" description="Helical" evidence="8">
    <location>
        <begin position="122"/>
        <end position="149"/>
    </location>
</feature>
<keyword evidence="4 9" id="KW-0808">Transferase</keyword>
<dbReference type="PANTHER" id="PTHR33908:SF3">
    <property type="entry name" value="UNDECAPRENYL PHOSPHATE-ALPHA-4-AMINO-4-DEOXY-L-ARABINOSE ARABINOSYL TRANSFERASE"/>
    <property type="match status" value="1"/>
</dbReference>
<keyword evidence="5 8" id="KW-0812">Transmembrane</keyword>
<keyword evidence="3" id="KW-0328">Glycosyltransferase</keyword>
<feature type="transmembrane region" description="Helical" evidence="8">
    <location>
        <begin position="379"/>
        <end position="398"/>
    </location>
</feature>